<dbReference type="RefSeq" id="WP_184311728.1">
    <property type="nucleotide sequence ID" value="NZ_JACHEN010000021.1"/>
</dbReference>
<comment type="caution">
    <text evidence="2">The sequence shown here is derived from an EMBL/GenBank/DDBJ whole genome shotgun (WGS) entry which is preliminary data.</text>
</comment>
<keyword evidence="3" id="KW-1185">Reference proteome</keyword>
<evidence type="ECO:0000256" key="1">
    <source>
        <dbReference type="SAM" id="Phobius"/>
    </source>
</evidence>
<dbReference type="EMBL" id="JACHEN010000021">
    <property type="protein sequence ID" value="MBB6217228.1"/>
    <property type="molecule type" value="Genomic_DNA"/>
</dbReference>
<evidence type="ECO:0000313" key="3">
    <source>
        <dbReference type="Proteomes" id="UP000579281"/>
    </source>
</evidence>
<keyword evidence="1" id="KW-0472">Membrane</keyword>
<keyword evidence="1" id="KW-0812">Transmembrane</keyword>
<feature type="transmembrane region" description="Helical" evidence="1">
    <location>
        <begin position="7"/>
        <end position="28"/>
    </location>
</feature>
<dbReference type="AlphaFoldDB" id="A0A841KY47"/>
<keyword evidence="1" id="KW-1133">Transmembrane helix</keyword>
<feature type="transmembrane region" description="Helical" evidence="1">
    <location>
        <begin position="104"/>
        <end position="122"/>
    </location>
</feature>
<protein>
    <submittedName>
        <fullName evidence="2">C-di-AMP phosphodiesterase-like protein</fullName>
    </submittedName>
</protein>
<feature type="transmembrane region" description="Helical" evidence="1">
    <location>
        <begin position="34"/>
        <end position="53"/>
    </location>
</feature>
<accession>A0A841KY47</accession>
<proteinExistence type="predicted"/>
<evidence type="ECO:0000313" key="2">
    <source>
        <dbReference type="EMBL" id="MBB6217228.1"/>
    </source>
</evidence>
<gene>
    <name evidence="2" type="ORF">HNQ80_003347</name>
</gene>
<sequence length="123" mass="14922">MNTQYRSYFLVYIIVLLIVLSILAMPILDTGAKARVVIGYILWYIVIFCIQLYRVDRFIRKFYPNIWDTKKKSIVHFSSWKSTFSSEDICDDPLLEIVKRDYRYMRWFHYLHVFGLMLAIMLF</sequence>
<name>A0A841KY47_9FIRM</name>
<dbReference type="Proteomes" id="UP000579281">
    <property type="component" value="Unassembled WGS sequence"/>
</dbReference>
<reference evidence="2 3" key="1">
    <citation type="submission" date="2020-08" db="EMBL/GenBank/DDBJ databases">
        <title>Genomic Encyclopedia of Type Strains, Phase IV (KMG-IV): sequencing the most valuable type-strain genomes for metagenomic binning, comparative biology and taxonomic classification.</title>
        <authorList>
            <person name="Goeker M."/>
        </authorList>
    </citation>
    <scope>NUCLEOTIDE SEQUENCE [LARGE SCALE GENOMIC DNA]</scope>
    <source>
        <strain evidence="2 3">DSM 103526</strain>
    </source>
</reference>
<organism evidence="2 3">
    <name type="scientific">Anaerosolibacter carboniphilus</name>
    <dbReference type="NCBI Taxonomy" id="1417629"/>
    <lineage>
        <taxon>Bacteria</taxon>
        <taxon>Bacillati</taxon>
        <taxon>Bacillota</taxon>
        <taxon>Clostridia</taxon>
        <taxon>Peptostreptococcales</taxon>
        <taxon>Thermotaleaceae</taxon>
        <taxon>Anaerosolibacter</taxon>
    </lineage>
</organism>